<accession>V5SAN6</accession>
<protein>
    <recommendedName>
        <fullName evidence="3">Methyltransferase</fullName>
    </recommendedName>
</protein>
<evidence type="ECO:0008006" key="3">
    <source>
        <dbReference type="Google" id="ProtNLM"/>
    </source>
</evidence>
<dbReference type="GO" id="GO:0003676">
    <property type="term" value="F:nucleic acid binding"/>
    <property type="evidence" value="ECO:0007669"/>
    <property type="project" value="InterPro"/>
</dbReference>
<keyword evidence="2" id="KW-1185">Reference proteome</keyword>
<dbReference type="OrthoDB" id="1079385at2"/>
<dbReference type="HOGENOM" id="CLU_094523_1_0_5"/>
<dbReference type="InterPro" id="IPR029063">
    <property type="entry name" value="SAM-dependent_MTases_sf"/>
</dbReference>
<dbReference type="EMBL" id="CP006912">
    <property type="protein sequence ID" value="AHB47708.1"/>
    <property type="molecule type" value="Genomic_DNA"/>
</dbReference>
<gene>
    <name evidence="1" type="ORF">W911_03685</name>
</gene>
<dbReference type="AlphaFoldDB" id="V5SAN6"/>
<dbReference type="GO" id="GO:0032259">
    <property type="term" value="P:methylation"/>
    <property type="evidence" value="ECO:0007669"/>
    <property type="project" value="InterPro"/>
</dbReference>
<evidence type="ECO:0000313" key="1">
    <source>
        <dbReference type="EMBL" id="AHB47708.1"/>
    </source>
</evidence>
<dbReference type="KEGG" id="hni:W911_03685"/>
<dbReference type="RefSeq" id="WP_023786150.1">
    <property type="nucleotide sequence ID" value="NC_022997.1"/>
</dbReference>
<dbReference type="PROSITE" id="PS00092">
    <property type="entry name" value="N6_MTASE"/>
    <property type="match status" value="1"/>
</dbReference>
<dbReference type="Gene3D" id="3.40.50.150">
    <property type="entry name" value="Vaccinia Virus protein VP39"/>
    <property type="match status" value="1"/>
</dbReference>
<sequence>MRGFATPRARTAQAVLRPSFRIGNRIENEFYPTPPEATRALLSAESFDGSIWEPACGNGAIAQVLADHGHTVVSTDLYSYGFGESGADFLREHRPRAKHIVTNPPYGKGLADRFVEHALALTAQTGGKVAMLLNISSLCHPSRTSEWLSRPPARIYAVDDIVCWPQESHGPPPEYFRKHRYVWAIWAPGHAGPAAFWWLSGAKFRYR</sequence>
<dbReference type="Proteomes" id="UP000018542">
    <property type="component" value="Chromosome"/>
</dbReference>
<evidence type="ECO:0000313" key="2">
    <source>
        <dbReference type="Proteomes" id="UP000018542"/>
    </source>
</evidence>
<reference evidence="1 2" key="1">
    <citation type="journal article" date="2014" name="Genome Announc.">
        <title>Complete Genome Sequence of Hyphomicrobium nitrativorans Strain NL23, a Denitrifying Bacterium Isolated from Biofilm of a Methanol-Fed Denitrification System Treating Seawater at the Montreal Biodome.</title>
        <authorList>
            <person name="Martineau C."/>
            <person name="Villeneuve C."/>
            <person name="Mauffrey F."/>
            <person name="Villemur R."/>
        </authorList>
    </citation>
    <scope>NUCLEOTIDE SEQUENCE [LARGE SCALE GENOMIC DNA]</scope>
    <source>
        <strain evidence="1">NL23</strain>
    </source>
</reference>
<dbReference type="GO" id="GO:0008168">
    <property type="term" value="F:methyltransferase activity"/>
    <property type="evidence" value="ECO:0007669"/>
    <property type="project" value="InterPro"/>
</dbReference>
<dbReference type="PATRIC" id="fig|1029756.8.peg.771"/>
<organism evidence="1 2">
    <name type="scientific">Hyphomicrobium nitrativorans NL23</name>
    <dbReference type="NCBI Taxonomy" id="1029756"/>
    <lineage>
        <taxon>Bacteria</taxon>
        <taxon>Pseudomonadati</taxon>
        <taxon>Pseudomonadota</taxon>
        <taxon>Alphaproteobacteria</taxon>
        <taxon>Hyphomicrobiales</taxon>
        <taxon>Hyphomicrobiaceae</taxon>
        <taxon>Hyphomicrobium</taxon>
    </lineage>
</organism>
<dbReference type="STRING" id="1029756.W911_03685"/>
<dbReference type="InterPro" id="IPR002052">
    <property type="entry name" value="DNA_methylase_N6_adenine_CS"/>
</dbReference>
<name>V5SAN6_9HYPH</name>
<dbReference type="SUPFAM" id="SSF53335">
    <property type="entry name" value="S-adenosyl-L-methionine-dependent methyltransferases"/>
    <property type="match status" value="1"/>
</dbReference>
<proteinExistence type="predicted"/>